<dbReference type="Proteomes" id="UP001620626">
    <property type="component" value="Unassembled WGS sequence"/>
</dbReference>
<organism evidence="1 2">
    <name type="scientific">Heterodera trifolii</name>
    <dbReference type="NCBI Taxonomy" id="157864"/>
    <lineage>
        <taxon>Eukaryota</taxon>
        <taxon>Metazoa</taxon>
        <taxon>Ecdysozoa</taxon>
        <taxon>Nematoda</taxon>
        <taxon>Chromadorea</taxon>
        <taxon>Rhabditida</taxon>
        <taxon>Tylenchina</taxon>
        <taxon>Tylenchomorpha</taxon>
        <taxon>Tylenchoidea</taxon>
        <taxon>Heteroderidae</taxon>
        <taxon>Heteroderinae</taxon>
        <taxon>Heterodera</taxon>
    </lineage>
</organism>
<keyword evidence="2" id="KW-1185">Reference proteome</keyword>
<reference evidence="1 2" key="1">
    <citation type="submission" date="2024-10" db="EMBL/GenBank/DDBJ databases">
        <authorList>
            <person name="Kim D."/>
        </authorList>
    </citation>
    <scope>NUCLEOTIDE SEQUENCE [LARGE SCALE GENOMIC DNA]</scope>
    <source>
        <strain evidence="1">BH-2024</strain>
    </source>
</reference>
<evidence type="ECO:0000313" key="1">
    <source>
        <dbReference type="EMBL" id="KAL3106023.1"/>
    </source>
</evidence>
<gene>
    <name evidence="1" type="ORF">niasHT_025814</name>
</gene>
<proteinExistence type="predicted"/>
<name>A0ABD2KSZ1_9BILA</name>
<sequence>MDSFFAVLPIDSAQTRLGMSPSIQSSAVMKKKLPKLIAVMTTKVPKSTRRYEEAIAEVDRRYDKETSELETPLWTQKVHQLDAAMATKLPRVCSGTAFGIPIYVTNNGQQPLGLHFVRTKHQLPPLPSLAVNYGRLIMAITLSASLLAFIFPHVHRIPLRLFSAQPLAPNYGIYYAHFIRRLPLLLFRHCLWHPVTALLMAPSSILLEFLVLLSPAGWFQ</sequence>
<evidence type="ECO:0000313" key="2">
    <source>
        <dbReference type="Proteomes" id="UP001620626"/>
    </source>
</evidence>
<dbReference type="EMBL" id="JBICBT010000667">
    <property type="protein sequence ID" value="KAL3106023.1"/>
    <property type="molecule type" value="Genomic_DNA"/>
</dbReference>
<dbReference type="AlphaFoldDB" id="A0ABD2KSZ1"/>
<accession>A0ABD2KSZ1</accession>
<comment type="caution">
    <text evidence="1">The sequence shown here is derived from an EMBL/GenBank/DDBJ whole genome shotgun (WGS) entry which is preliminary data.</text>
</comment>
<protein>
    <submittedName>
        <fullName evidence="1">Uncharacterized protein</fullName>
    </submittedName>
</protein>